<keyword evidence="5" id="KW-0819">tRNA processing</keyword>
<proteinExistence type="inferred from homology"/>
<dbReference type="Pfam" id="PF01121">
    <property type="entry name" value="CoaE"/>
    <property type="match status" value="1"/>
</dbReference>
<dbReference type="PROSITE" id="PS51163">
    <property type="entry name" value="YRDC"/>
    <property type="match status" value="1"/>
</dbReference>
<dbReference type="AlphaFoldDB" id="A0A9D1REJ8"/>
<name>A0A9D1REJ8_9FIRM</name>
<evidence type="ECO:0000313" key="13">
    <source>
        <dbReference type="EMBL" id="HIW85106.1"/>
    </source>
</evidence>
<comment type="subcellular location">
    <subcellularLocation>
        <location evidence="1 10">Cytoplasm</location>
    </subcellularLocation>
</comment>
<comment type="function">
    <text evidence="10">Catalyzes the phosphorylation of the 3'-hydroxyl group of dephosphocoenzyme A to form coenzyme A.</text>
</comment>
<dbReference type="GO" id="GO:0004140">
    <property type="term" value="F:dephospho-CoA kinase activity"/>
    <property type="evidence" value="ECO:0007669"/>
    <property type="project" value="UniProtKB-UniRule"/>
</dbReference>
<keyword evidence="6" id="KW-0548">Nucleotidyltransferase</keyword>
<dbReference type="GO" id="GO:0005524">
    <property type="term" value="F:ATP binding"/>
    <property type="evidence" value="ECO:0007669"/>
    <property type="project" value="UniProtKB-UniRule"/>
</dbReference>
<keyword evidence="10" id="KW-0418">Kinase</keyword>
<dbReference type="SUPFAM" id="SSF52540">
    <property type="entry name" value="P-loop containing nucleoside triphosphate hydrolases"/>
    <property type="match status" value="1"/>
</dbReference>
<comment type="similarity">
    <text evidence="2">Belongs to the SUA5 family.</text>
</comment>
<gene>
    <name evidence="10" type="primary">coaE</name>
    <name evidence="13" type="ORF">IAA48_01275</name>
</gene>
<accession>A0A9D1REJ8</accession>
<dbReference type="Gene3D" id="3.90.870.10">
    <property type="entry name" value="DHBP synthase"/>
    <property type="match status" value="1"/>
</dbReference>
<dbReference type="Pfam" id="PF03481">
    <property type="entry name" value="Sua5_C"/>
    <property type="match status" value="1"/>
</dbReference>
<keyword evidence="3 10" id="KW-0963">Cytoplasm</keyword>
<dbReference type="InterPro" id="IPR038385">
    <property type="entry name" value="Sua5/YwlC_C"/>
</dbReference>
<sequence length="522" mass="56750">METRIFKPTSENIAAAGEIIRGGGLVAFPTETVYGLGANALSDEAVSKIYKAKGRPSDNPLIVHIAEKEDILPLVSELPPKARALMDAFFPGPLTIILPKSDKIGKVVSGGLNTVGIRMPQNPIARAFIKAAGVPIAAPSANTSGLPSPTNAKYVTEDMRGRIDAVIDGGSCEFGIESTVLTLATDTPTILRPGAITQEMLQEVIGRVDIAKAVTEGMADGEAAASPGMKYKHYAPKARIIIVNAGKKKYERFVNAQKGAFALCYEGDHIEIPKVTFGKEGDDLSQSHALFDALRRLDELGAKKVYARNPRLTGVGLAVYNRLIRAAAFCVLDLEKPFLIGLTGQTGAGKSYVAQKLADMGYTIVDADLYSHRLTENGSPLLPVIAQNFGEDTVQDGILNRKLLAKRVFANKELLDRLNQIMHPRILEMCESHAKFPAVLDAPQLFESGGERLCARVLSVTAPKELRLLRIMKRDGITKEQAQERMNAQHDEAFFKENSDFTVINDGRDILSQLNRFKEESL</sequence>
<evidence type="ECO:0000256" key="8">
    <source>
        <dbReference type="ARBA" id="ARBA00022840"/>
    </source>
</evidence>
<dbReference type="GO" id="GO:0000049">
    <property type="term" value="F:tRNA binding"/>
    <property type="evidence" value="ECO:0007669"/>
    <property type="project" value="TreeGrafter"/>
</dbReference>
<reference evidence="13" key="1">
    <citation type="journal article" date="2021" name="PeerJ">
        <title>Extensive microbial diversity within the chicken gut microbiome revealed by metagenomics and culture.</title>
        <authorList>
            <person name="Gilroy R."/>
            <person name="Ravi A."/>
            <person name="Getino M."/>
            <person name="Pursley I."/>
            <person name="Horton D.L."/>
            <person name="Alikhan N.F."/>
            <person name="Baker D."/>
            <person name="Gharbi K."/>
            <person name="Hall N."/>
            <person name="Watson M."/>
            <person name="Adriaenssens E.M."/>
            <person name="Foster-Nyarko E."/>
            <person name="Jarju S."/>
            <person name="Secka A."/>
            <person name="Antonio M."/>
            <person name="Oren A."/>
            <person name="Chaudhuri R.R."/>
            <person name="La Ragione R."/>
            <person name="Hildebrand F."/>
            <person name="Pallen M.J."/>
        </authorList>
    </citation>
    <scope>NUCLEOTIDE SEQUENCE</scope>
    <source>
        <strain evidence="13">421</strain>
    </source>
</reference>
<dbReference type="InterPro" id="IPR001977">
    <property type="entry name" value="Depp_CoAkinase"/>
</dbReference>
<comment type="pathway">
    <text evidence="10">Cofactor biosynthesis; coenzyme A biosynthesis; CoA from (R)-pantothenate: step 5/5.</text>
</comment>
<dbReference type="EMBL" id="DXGE01000006">
    <property type="protein sequence ID" value="HIW85106.1"/>
    <property type="molecule type" value="Genomic_DNA"/>
</dbReference>
<dbReference type="Proteomes" id="UP000824205">
    <property type="component" value="Unassembled WGS sequence"/>
</dbReference>
<dbReference type="GO" id="GO:0003725">
    <property type="term" value="F:double-stranded RNA binding"/>
    <property type="evidence" value="ECO:0007669"/>
    <property type="project" value="InterPro"/>
</dbReference>
<dbReference type="InterPro" id="IPR027417">
    <property type="entry name" value="P-loop_NTPase"/>
</dbReference>
<dbReference type="PANTHER" id="PTHR17490:SF16">
    <property type="entry name" value="THREONYLCARBAMOYL-AMP SYNTHASE"/>
    <property type="match status" value="1"/>
</dbReference>
<dbReference type="InterPro" id="IPR050156">
    <property type="entry name" value="TC-AMP_synthase_SUA5"/>
</dbReference>
<dbReference type="GO" id="GO:0008033">
    <property type="term" value="P:tRNA processing"/>
    <property type="evidence" value="ECO:0007669"/>
    <property type="project" value="UniProtKB-KW"/>
</dbReference>
<comment type="similarity">
    <text evidence="10">Belongs to the CoaE family.</text>
</comment>
<evidence type="ECO:0000256" key="6">
    <source>
        <dbReference type="ARBA" id="ARBA00022695"/>
    </source>
</evidence>
<dbReference type="InterPro" id="IPR017945">
    <property type="entry name" value="DHBP_synth_RibB-like_a/b_dom"/>
</dbReference>
<keyword evidence="4 10" id="KW-0808">Transferase</keyword>
<keyword evidence="8 10" id="KW-0067">ATP-binding</keyword>
<feature type="domain" description="YrdC-like" evidence="12">
    <location>
        <begin position="10"/>
        <end position="196"/>
    </location>
</feature>
<dbReference type="EC" id="2.7.1.24" evidence="10 11"/>
<dbReference type="InterPro" id="IPR005145">
    <property type="entry name" value="Sua5_C"/>
</dbReference>
<dbReference type="Gene3D" id="3.40.50.300">
    <property type="entry name" value="P-loop containing nucleotide triphosphate hydrolases"/>
    <property type="match status" value="1"/>
</dbReference>
<evidence type="ECO:0000256" key="7">
    <source>
        <dbReference type="ARBA" id="ARBA00022741"/>
    </source>
</evidence>
<dbReference type="GO" id="GO:0005737">
    <property type="term" value="C:cytoplasm"/>
    <property type="evidence" value="ECO:0007669"/>
    <property type="project" value="UniProtKB-SubCell"/>
</dbReference>
<organism evidence="13 14">
    <name type="scientific">Candidatus Eubacterium faecipullorum</name>
    <dbReference type="NCBI Taxonomy" id="2838571"/>
    <lineage>
        <taxon>Bacteria</taxon>
        <taxon>Bacillati</taxon>
        <taxon>Bacillota</taxon>
        <taxon>Clostridia</taxon>
        <taxon>Eubacteriales</taxon>
        <taxon>Eubacteriaceae</taxon>
        <taxon>Eubacterium</taxon>
    </lineage>
</organism>
<evidence type="ECO:0000259" key="12">
    <source>
        <dbReference type="PROSITE" id="PS51163"/>
    </source>
</evidence>
<dbReference type="GO" id="GO:0061710">
    <property type="term" value="F:L-threonylcarbamoyladenylate synthase"/>
    <property type="evidence" value="ECO:0007669"/>
    <property type="project" value="UniProtKB-EC"/>
</dbReference>
<feature type="binding site" evidence="10">
    <location>
        <begin position="347"/>
        <end position="352"/>
    </location>
    <ligand>
        <name>ATP</name>
        <dbReference type="ChEBI" id="CHEBI:30616"/>
    </ligand>
</feature>
<dbReference type="PROSITE" id="PS51219">
    <property type="entry name" value="DPCK"/>
    <property type="match status" value="1"/>
</dbReference>
<dbReference type="SUPFAM" id="SSF55821">
    <property type="entry name" value="YrdC/RibB"/>
    <property type="match status" value="1"/>
</dbReference>
<evidence type="ECO:0000256" key="5">
    <source>
        <dbReference type="ARBA" id="ARBA00022694"/>
    </source>
</evidence>
<dbReference type="GO" id="GO:0015937">
    <property type="term" value="P:coenzyme A biosynthetic process"/>
    <property type="evidence" value="ECO:0007669"/>
    <property type="project" value="UniProtKB-UniRule"/>
</dbReference>
<evidence type="ECO:0000256" key="9">
    <source>
        <dbReference type="ARBA" id="ARBA00048366"/>
    </source>
</evidence>
<protein>
    <recommendedName>
        <fullName evidence="10 11">Dephospho-CoA kinase</fullName>
        <ecNumber evidence="10 11">2.7.1.24</ecNumber>
    </recommendedName>
    <alternativeName>
        <fullName evidence="10">Dephosphocoenzyme A kinase</fullName>
    </alternativeName>
</protein>
<dbReference type="CDD" id="cd02022">
    <property type="entry name" value="DPCK"/>
    <property type="match status" value="1"/>
</dbReference>
<comment type="caution">
    <text evidence="13">The sequence shown here is derived from an EMBL/GenBank/DDBJ whole genome shotgun (WGS) entry which is preliminary data.</text>
</comment>
<reference evidence="13" key="2">
    <citation type="submission" date="2021-04" db="EMBL/GenBank/DDBJ databases">
        <authorList>
            <person name="Gilroy R."/>
        </authorList>
    </citation>
    <scope>NUCLEOTIDE SEQUENCE</scope>
    <source>
        <strain evidence="13">421</strain>
    </source>
</reference>
<evidence type="ECO:0000256" key="1">
    <source>
        <dbReference type="ARBA" id="ARBA00004496"/>
    </source>
</evidence>
<evidence type="ECO:0000256" key="11">
    <source>
        <dbReference type="NCBIfam" id="TIGR00152"/>
    </source>
</evidence>
<dbReference type="NCBIfam" id="TIGR00057">
    <property type="entry name" value="L-threonylcarbamoyladenylate synthase"/>
    <property type="match status" value="1"/>
</dbReference>
<evidence type="ECO:0000256" key="3">
    <source>
        <dbReference type="ARBA" id="ARBA00022490"/>
    </source>
</evidence>
<dbReference type="PANTHER" id="PTHR17490">
    <property type="entry name" value="SUA5"/>
    <property type="match status" value="1"/>
</dbReference>
<evidence type="ECO:0000256" key="10">
    <source>
        <dbReference type="HAMAP-Rule" id="MF_00376"/>
    </source>
</evidence>
<dbReference type="Gene3D" id="3.40.50.11030">
    <property type="entry name" value="Threonylcarbamoyl-AMP synthase, C-terminal domain"/>
    <property type="match status" value="1"/>
</dbReference>
<keyword evidence="10" id="KW-0173">Coenzyme A biosynthesis</keyword>
<dbReference type="Pfam" id="PF01300">
    <property type="entry name" value="Sua5_yciO_yrdC"/>
    <property type="match status" value="1"/>
</dbReference>
<evidence type="ECO:0000313" key="14">
    <source>
        <dbReference type="Proteomes" id="UP000824205"/>
    </source>
</evidence>
<dbReference type="GO" id="GO:0006450">
    <property type="term" value="P:regulation of translational fidelity"/>
    <property type="evidence" value="ECO:0007669"/>
    <property type="project" value="TreeGrafter"/>
</dbReference>
<evidence type="ECO:0000256" key="4">
    <source>
        <dbReference type="ARBA" id="ARBA00022679"/>
    </source>
</evidence>
<evidence type="ECO:0000256" key="2">
    <source>
        <dbReference type="ARBA" id="ARBA00007663"/>
    </source>
</evidence>
<dbReference type="InterPro" id="IPR006070">
    <property type="entry name" value="Sua5-like_dom"/>
</dbReference>
<dbReference type="HAMAP" id="MF_00376">
    <property type="entry name" value="Dephospho_CoA_kinase"/>
    <property type="match status" value="1"/>
</dbReference>
<comment type="catalytic activity">
    <reaction evidence="10">
        <text>3'-dephospho-CoA + ATP = ADP + CoA + H(+)</text>
        <dbReference type="Rhea" id="RHEA:18245"/>
        <dbReference type="ChEBI" id="CHEBI:15378"/>
        <dbReference type="ChEBI" id="CHEBI:30616"/>
        <dbReference type="ChEBI" id="CHEBI:57287"/>
        <dbReference type="ChEBI" id="CHEBI:57328"/>
        <dbReference type="ChEBI" id="CHEBI:456216"/>
        <dbReference type="EC" id="2.7.1.24"/>
    </reaction>
</comment>
<comment type="catalytic activity">
    <reaction evidence="9">
        <text>L-threonine + hydrogencarbonate + ATP = L-threonylcarbamoyladenylate + diphosphate + H2O</text>
        <dbReference type="Rhea" id="RHEA:36407"/>
        <dbReference type="ChEBI" id="CHEBI:15377"/>
        <dbReference type="ChEBI" id="CHEBI:17544"/>
        <dbReference type="ChEBI" id="CHEBI:30616"/>
        <dbReference type="ChEBI" id="CHEBI:33019"/>
        <dbReference type="ChEBI" id="CHEBI:57926"/>
        <dbReference type="ChEBI" id="CHEBI:73682"/>
        <dbReference type="EC" id="2.7.7.87"/>
    </reaction>
</comment>
<dbReference type="FunFam" id="3.90.870.10:FF:000009">
    <property type="entry name" value="Threonylcarbamoyl-AMP synthase, putative"/>
    <property type="match status" value="1"/>
</dbReference>
<dbReference type="NCBIfam" id="TIGR00152">
    <property type="entry name" value="dephospho-CoA kinase"/>
    <property type="match status" value="1"/>
</dbReference>
<keyword evidence="7 10" id="KW-0547">Nucleotide-binding</keyword>